<dbReference type="PANTHER" id="PTHR30097:SF15">
    <property type="entry name" value="CATION EFFLUX SYSTEM PROTEIN CUSB"/>
    <property type="match status" value="1"/>
</dbReference>
<feature type="region of interest" description="Disordered" evidence="3">
    <location>
        <begin position="562"/>
        <end position="581"/>
    </location>
</feature>
<dbReference type="InterPro" id="IPR058649">
    <property type="entry name" value="CzcB_C"/>
</dbReference>
<dbReference type="PANTHER" id="PTHR30097">
    <property type="entry name" value="CATION EFFLUX SYSTEM PROTEIN CUSB"/>
    <property type="match status" value="1"/>
</dbReference>
<feature type="domain" description="CzcB-like C-terminal circularly permuted SH3-like" evidence="7">
    <location>
        <begin position="327"/>
        <end position="386"/>
    </location>
</feature>
<evidence type="ECO:0000259" key="4">
    <source>
        <dbReference type="Pfam" id="PF25869"/>
    </source>
</evidence>
<dbReference type="EMBL" id="JBJDOT010000004">
    <property type="protein sequence ID" value="MFK3863112.1"/>
    <property type="molecule type" value="Genomic_DNA"/>
</dbReference>
<evidence type="ECO:0000313" key="9">
    <source>
        <dbReference type="Proteomes" id="UP001620262"/>
    </source>
</evidence>
<dbReference type="Gene3D" id="2.40.50.320">
    <property type="entry name" value="Copper binding periplasmic protein CusF"/>
    <property type="match status" value="2"/>
</dbReference>
<name>A0ABW8KTF9_9GAMM</name>
<dbReference type="InterPro" id="IPR006143">
    <property type="entry name" value="RND_pump_MFP"/>
</dbReference>
<feature type="domain" description="CusB-like beta-barrel" evidence="6">
    <location>
        <begin position="243"/>
        <end position="320"/>
    </location>
</feature>
<dbReference type="Pfam" id="PF11604">
    <property type="entry name" value="CusF_Ec"/>
    <property type="match status" value="2"/>
</dbReference>
<feature type="domain" description="CusB-like three alpha-helical bundle" evidence="4">
    <location>
        <begin position="159"/>
        <end position="205"/>
    </location>
</feature>
<evidence type="ECO:0000259" key="5">
    <source>
        <dbReference type="Pfam" id="PF25919"/>
    </source>
</evidence>
<dbReference type="Pfam" id="PF25869">
    <property type="entry name" value="3HB_CusB"/>
    <property type="match status" value="1"/>
</dbReference>
<keyword evidence="2" id="KW-0813">Transport</keyword>
<feature type="domain" description="CusB-like barrel-sandwich hybrid" evidence="5">
    <location>
        <begin position="123"/>
        <end position="239"/>
    </location>
</feature>
<dbReference type="Proteomes" id="UP001620262">
    <property type="component" value="Unassembled WGS sequence"/>
</dbReference>
<evidence type="ECO:0000256" key="2">
    <source>
        <dbReference type="ARBA" id="ARBA00022448"/>
    </source>
</evidence>
<organism evidence="8 9">
    <name type="scientific">Pseudoalteromonas rhizosphaerae</name>
    <dbReference type="NCBI Taxonomy" id="2518973"/>
    <lineage>
        <taxon>Bacteria</taxon>
        <taxon>Pseudomonadati</taxon>
        <taxon>Pseudomonadota</taxon>
        <taxon>Gammaproteobacteria</taxon>
        <taxon>Alteromonadales</taxon>
        <taxon>Pseudoalteromonadaceae</taxon>
        <taxon>Pseudoalteromonas</taxon>
    </lineage>
</organism>
<evidence type="ECO:0000256" key="1">
    <source>
        <dbReference type="ARBA" id="ARBA00009477"/>
    </source>
</evidence>
<evidence type="ECO:0000256" key="3">
    <source>
        <dbReference type="SAM" id="MobiDB-lite"/>
    </source>
</evidence>
<evidence type="ECO:0000259" key="6">
    <source>
        <dbReference type="Pfam" id="PF25954"/>
    </source>
</evidence>
<proteinExistence type="inferred from homology"/>
<dbReference type="Gene3D" id="2.40.50.100">
    <property type="match status" value="1"/>
</dbReference>
<feature type="compositionally biased region" description="Polar residues" evidence="3">
    <location>
        <begin position="564"/>
        <end position="581"/>
    </location>
</feature>
<evidence type="ECO:0000313" key="8">
    <source>
        <dbReference type="EMBL" id="MFK3863112.1"/>
    </source>
</evidence>
<dbReference type="Gene3D" id="2.40.420.20">
    <property type="match status" value="1"/>
</dbReference>
<dbReference type="Gene3D" id="6.10.140.730">
    <property type="match status" value="1"/>
</dbReference>
<reference evidence="8 9" key="1">
    <citation type="submission" date="2024-11" db="EMBL/GenBank/DDBJ databases">
        <title>The Natural Products Discovery Center: Release of the First 8490 Sequenced Strains for Exploring Actinobacteria Biosynthetic Diversity.</title>
        <authorList>
            <person name="Kalkreuter E."/>
            <person name="Kautsar S.A."/>
            <person name="Yang D."/>
            <person name="Bader C.D."/>
            <person name="Teijaro C.N."/>
            <person name="Fluegel L."/>
            <person name="Davis C.M."/>
            <person name="Simpson J.R."/>
            <person name="Lauterbach L."/>
            <person name="Steele A.D."/>
            <person name="Gui C."/>
            <person name="Meng S."/>
            <person name="Li G."/>
            <person name="Viehrig K."/>
            <person name="Ye F."/>
            <person name="Su P."/>
            <person name="Kiefer A.F."/>
            <person name="Nichols A."/>
            <person name="Cepeda A.J."/>
            <person name="Yan W."/>
            <person name="Fan B."/>
            <person name="Jiang Y."/>
            <person name="Adhikari A."/>
            <person name="Zheng C.-J."/>
            <person name="Schuster L."/>
            <person name="Cowan T.M."/>
            <person name="Smanski M.J."/>
            <person name="Chevrette M.G."/>
            <person name="De Carvalho L.P.S."/>
            <person name="Shen B."/>
        </authorList>
    </citation>
    <scope>NUCLEOTIDE SEQUENCE [LARGE SCALE GENOMIC DNA]</scope>
    <source>
        <strain evidence="8 9">NPDC078403</strain>
    </source>
</reference>
<dbReference type="InterPro" id="IPR051909">
    <property type="entry name" value="MFP_Cation_Efflux"/>
</dbReference>
<dbReference type="RefSeq" id="WP_404674809.1">
    <property type="nucleotide sequence ID" value="NZ_JBJDOT010000004.1"/>
</dbReference>
<dbReference type="InterPro" id="IPR021647">
    <property type="entry name" value="CusF_Ec"/>
</dbReference>
<dbReference type="Pfam" id="PF25954">
    <property type="entry name" value="Beta-barrel_RND_2"/>
    <property type="match status" value="1"/>
</dbReference>
<dbReference type="Pfam" id="PF25919">
    <property type="entry name" value="BSH_CusB"/>
    <property type="match status" value="1"/>
</dbReference>
<dbReference type="InterPro" id="IPR058790">
    <property type="entry name" value="BSH_CusB"/>
</dbReference>
<dbReference type="Gene3D" id="2.40.30.170">
    <property type="match status" value="1"/>
</dbReference>
<sequence length="581" mass="64532">MNTNLKLLIAVLIGAGISASGLYFFGNSTEPEVISAEKKPLYWVAPMDSNYRRDAPGLSPMGMDLVPVYSEGADNNQDGLGAVTISPAVVNNLGVRTAKVQLKALQSEVKTVGYVQYNQDQLVHIHPRVEGWIETLYVKAAGDQVKQGEPLYTLYSPQLVNAQEEFVLAVDRNNTVLIRAAKARLKALNVSDGFVERLQVNKKVMQNITFYARQSGVVDELNVREGFYVKPGTSMMSIAQLDEVWVEAEVFERQAQLIEVGLPVTMTLDYIAGQSWRGKVDYIYPTLDAKNRTLRVRLRFNNQDHQLKPNMFAQVSIHAKAAEQQLIVPKEAVIRTGSQDRVVIALGEGRFKSVAVELGRSDSHNAVILAGVKADDEVVTSAQFLLDSESSKSSDFKRMQTPEATTSVWGKGVVNSVMASHRMVNISHDPIEELDWLSMKMDFTVADSVDFQALQAGQTLHFELTKKTDSSYMISGIHIMDSTHMMSEAQNMATVTGTINSIDKTQRTANISRGAIEKWHRDPATMDFMFAEHIDLISLEPKQQLTFTFSVQDGEFVIQRIDTESSMRTSDNSAMSSHDGH</sequence>
<comment type="caution">
    <text evidence="8">The sequence shown here is derived from an EMBL/GenBank/DDBJ whole genome shotgun (WGS) entry which is preliminary data.</text>
</comment>
<protein>
    <submittedName>
        <fullName evidence="8">Efflux RND transporter periplasmic adaptor subunit</fullName>
    </submittedName>
</protein>
<comment type="similarity">
    <text evidence="1">Belongs to the membrane fusion protein (MFP) (TC 8.A.1) family.</text>
</comment>
<dbReference type="NCBIfam" id="TIGR01730">
    <property type="entry name" value="RND_mfp"/>
    <property type="match status" value="1"/>
</dbReference>
<dbReference type="SUPFAM" id="SSF111369">
    <property type="entry name" value="HlyD-like secretion proteins"/>
    <property type="match status" value="1"/>
</dbReference>
<dbReference type="InterPro" id="IPR058791">
    <property type="entry name" value="3HB_CusB"/>
</dbReference>
<evidence type="ECO:0000259" key="7">
    <source>
        <dbReference type="Pfam" id="PF25975"/>
    </source>
</evidence>
<dbReference type="Pfam" id="PF25975">
    <property type="entry name" value="CzcB_C"/>
    <property type="match status" value="1"/>
</dbReference>
<accession>A0ABW8KTF9</accession>
<dbReference type="InterPro" id="IPR058792">
    <property type="entry name" value="Beta-barrel_RND_2"/>
</dbReference>
<gene>
    <name evidence="8" type="ORF">ACI2JU_04395</name>
</gene>
<keyword evidence="9" id="KW-1185">Reference proteome</keyword>
<dbReference type="InterPro" id="IPR042230">
    <property type="entry name" value="CusF_sf"/>
</dbReference>